<gene>
    <name evidence="6" type="ORF">METUNv1_02413</name>
</gene>
<evidence type="ECO:0000256" key="4">
    <source>
        <dbReference type="SAM" id="MobiDB-lite"/>
    </source>
</evidence>
<keyword evidence="1" id="KW-0677">Repeat</keyword>
<dbReference type="InterPro" id="IPR052346">
    <property type="entry name" value="O-mannosyl-transferase_TMTC"/>
</dbReference>
<keyword evidence="5" id="KW-0472">Membrane</keyword>
<feature type="region of interest" description="Disordered" evidence="4">
    <location>
        <begin position="13"/>
        <end position="36"/>
    </location>
</feature>
<dbReference type="PROSITE" id="PS50005">
    <property type="entry name" value="TPR"/>
    <property type="match status" value="2"/>
</dbReference>
<keyword evidence="5" id="KW-0812">Transmembrane</keyword>
<dbReference type="Gene3D" id="1.25.40.10">
    <property type="entry name" value="Tetratricopeptide repeat domain"/>
    <property type="match status" value="2"/>
</dbReference>
<dbReference type="InterPro" id="IPR019734">
    <property type="entry name" value="TPR_rpt"/>
</dbReference>
<dbReference type="EMBL" id="AFHG01000052">
    <property type="protein sequence ID" value="EGK71027.1"/>
    <property type="molecule type" value="Genomic_DNA"/>
</dbReference>
<dbReference type="AlphaFoldDB" id="F5RDP6"/>
<dbReference type="Pfam" id="PF14559">
    <property type="entry name" value="TPR_19"/>
    <property type="match status" value="1"/>
</dbReference>
<evidence type="ECO:0000256" key="1">
    <source>
        <dbReference type="ARBA" id="ARBA00022737"/>
    </source>
</evidence>
<evidence type="ECO:0000313" key="6">
    <source>
        <dbReference type="EMBL" id="EGK71027.1"/>
    </source>
</evidence>
<evidence type="ECO:0000256" key="5">
    <source>
        <dbReference type="SAM" id="Phobius"/>
    </source>
</evidence>
<dbReference type="OrthoDB" id="5612599at2"/>
<dbReference type="STRING" id="1000565.METUNv1_02413"/>
<dbReference type="Proteomes" id="UP000005019">
    <property type="component" value="Unassembled WGS sequence"/>
</dbReference>
<evidence type="ECO:0000256" key="3">
    <source>
        <dbReference type="PROSITE-ProRule" id="PRU00339"/>
    </source>
</evidence>
<dbReference type="SUPFAM" id="SSF48452">
    <property type="entry name" value="TPR-like"/>
    <property type="match status" value="1"/>
</dbReference>
<feature type="repeat" description="TPR" evidence="3">
    <location>
        <begin position="243"/>
        <end position="276"/>
    </location>
</feature>
<keyword evidence="5" id="KW-1133">Transmembrane helix</keyword>
<dbReference type="PANTHER" id="PTHR44227">
    <property type="match status" value="1"/>
</dbReference>
<evidence type="ECO:0000313" key="7">
    <source>
        <dbReference type="Proteomes" id="UP000005019"/>
    </source>
</evidence>
<protein>
    <submittedName>
        <fullName evidence="6">Tetratricopeptide TPR_2 repeat protein</fullName>
    </submittedName>
</protein>
<dbReference type="RefSeq" id="WP_008061976.1">
    <property type="nucleotide sequence ID" value="NZ_AFHG01000052.1"/>
</dbReference>
<feature type="region of interest" description="Disordered" evidence="4">
    <location>
        <begin position="126"/>
        <end position="160"/>
    </location>
</feature>
<proteinExistence type="predicted"/>
<organism evidence="6 7">
    <name type="scientific">Methyloversatilis universalis (strain ATCC BAA-1314 / DSM 25237 / JCM 13912 / CCUG 52030 / FAM5)</name>
    <dbReference type="NCBI Taxonomy" id="1000565"/>
    <lineage>
        <taxon>Bacteria</taxon>
        <taxon>Pseudomonadati</taxon>
        <taxon>Pseudomonadota</taxon>
        <taxon>Betaproteobacteria</taxon>
        <taxon>Nitrosomonadales</taxon>
        <taxon>Sterolibacteriaceae</taxon>
        <taxon>Methyloversatilis</taxon>
    </lineage>
</organism>
<keyword evidence="7" id="KW-1185">Reference proteome</keyword>
<feature type="compositionally biased region" description="Polar residues" evidence="4">
    <location>
        <begin position="126"/>
        <end position="151"/>
    </location>
</feature>
<dbReference type="PANTHER" id="PTHR44227:SF3">
    <property type="entry name" value="PROTEIN O-MANNOSYL-TRANSFERASE TMTC4"/>
    <property type="match status" value="1"/>
</dbReference>
<comment type="caution">
    <text evidence="6">The sequence shown here is derived from an EMBL/GenBank/DDBJ whole genome shotgun (WGS) entry which is preliminary data.</text>
</comment>
<dbReference type="SMART" id="SM00028">
    <property type="entry name" value="TPR"/>
    <property type="match status" value="4"/>
</dbReference>
<accession>F5RDP6</accession>
<evidence type="ECO:0000256" key="2">
    <source>
        <dbReference type="ARBA" id="ARBA00022803"/>
    </source>
</evidence>
<reference evidence="6 7" key="1">
    <citation type="journal article" date="2011" name="J. Bacteriol.">
        <title>Genome sequence of Methyloversatilis universalis FAM5T, a methylotrophic representative of the order Rhodocyclales.</title>
        <authorList>
            <person name="Kittichotirat W."/>
            <person name="Good N.M."/>
            <person name="Hall R."/>
            <person name="Bringel F."/>
            <person name="Lajus A."/>
            <person name="Medigue C."/>
            <person name="Smalley N.E."/>
            <person name="Beck D."/>
            <person name="Bumgarner R."/>
            <person name="Vuilleumier S."/>
            <person name="Kalyuzhnaya M.G."/>
        </authorList>
    </citation>
    <scope>NUCLEOTIDE SEQUENCE [LARGE SCALE GENOMIC DNA]</scope>
    <source>
        <strain evidence="7">ATCC BAA-1314 / JCM 13912 / FAM5</strain>
    </source>
</reference>
<dbReference type="InterPro" id="IPR011990">
    <property type="entry name" value="TPR-like_helical_dom_sf"/>
</dbReference>
<dbReference type="Pfam" id="PF13181">
    <property type="entry name" value="TPR_8"/>
    <property type="match status" value="1"/>
</dbReference>
<name>F5RDP6_METUF</name>
<dbReference type="eggNOG" id="COG0457">
    <property type="taxonomic scope" value="Bacteria"/>
</dbReference>
<feature type="repeat" description="TPR" evidence="3">
    <location>
        <begin position="341"/>
        <end position="374"/>
    </location>
</feature>
<sequence>MSLLLEALKKAEAAKRREEEGTTEVRAPDAPAPAPRITPAHELELIDDEIAQAARFAGLDVPEPAPAPAPAAAPGAEAARLLFEAKQPQPSRSSSLVWLLGGGAVLLLAVGAWVAWQVRTLEGSGQTVQPARQPPLAQNTPATPVGTGSENAATVAPQPAASASPAAAPIITAPVTAAPAPVPGTQAPLAPAALPATPTLAAAPAESSRFLSGQLSAPAAAPAPAPSAPAAAPIRITRNAPVVPQDVADGYAAFQAGEFDRARLAYERALRADPRNPDALHGLAALAQRNNDEARARQLMRRIAEVDPSDTAARVALSDHSDPATQEARLLDIAAAQPKSSAAALALGSLYASQGRWREAQQAWFNAYTLAPEQPDNAYNLAVSLDQLRQPRLALQYYREALTLRDRHAASFDAEAVAVRIQALQAQDGR</sequence>
<keyword evidence="2 3" id="KW-0802">TPR repeat</keyword>
<feature type="transmembrane region" description="Helical" evidence="5">
    <location>
        <begin position="96"/>
        <end position="116"/>
    </location>
</feature>